<dbReference type="SUPFAM" id="SSF160719">
    <property type="entry name" value="gpW/gp25-like"/>
    <property type="match status" value="1"/>
</dbReference>
<accession>A0A540WHW9</accession>
<dbReference type="Gene3D" id="3.10.450.40">
    <property type="match status" value="1"/>
</dbReference>
<feature type="domain" description="IraD/Gp25-like" evidence="1">
    <location>
        <begin position="37"/>
        <end position="125"/>
    </location>
</feature>
<evidence type="ECO:0000313" key="3">
    <source>
        <dbReference type="Proteomes" id="UP000315369"/>
    </source>
</evidence>
<sequence>MSAPRFRTWRFAHPDFEMAEKSGLRVAPTGRVEMVEEHAAIRQAVLLLLTTVPGERVMRPDYGCELHKLLFANNDDTTAGLAIHYVRRALDRWEPRIQVLHLDATRSAEDGFRLDVSVEYRVRSTGRTERLAYPYSLAGGPT</sequence>
<proteinExistence type="predicted"/>
<protein>
    <submittedName>
        <fullName evidence="2">GPW/gp25 family protein</fullName>
    </submittedName>
</protein>
<dbReference type="InterPro" id="IPR007048">
    <property type="entry name" value="IraD/Gp25-like"/>
</dbReference>
<organism evidence="2 3">
    <name type="scientific">Myxococcus llanfairpwllgwyngyllgogerychwyrndrobwllllantysiliogogogochensis</name>
    <dbReference type="NCBI Taxonomy" id="2590453"/>
    <lineage>
        <taxon>Bacteria</taxon>
        <taxon>Pseudomonadati</taxon>
        <taxon>Myxococcota</taxon>
        <taxon>Myxococcia</taxon>
        <taxon>Myxococcales</taxon>
        <taxon>Cystobacterineae</taxon>
        <taxon>Myxococcaceae</taxon>
        <taxon>Myxococcus</taxon>
    </lineage>
</organism>
<dbReference type="Proteomes" id="UP000315369">
    <property type="component" value="Unassembled WGS sequence"/>
</dbReference>
<reference evidence="2 3" key="1">
    <citation type="submission" date="2019-06" db="EMBL/GenBank/DDBJ databases">
        <authorList>
            <person name="Livingstone P."/>
            <person name="Whitworth D."/>
        </authorList>
    </citation>
    <scope>NUCLEOTIDE SEQUENCE [LARGE SCALE GENOMIC DNA]</scope>
    <source>
        <strain evidence="2 3">AM401</strain>
    </source>
</reference>
<evidence type="ECO:0000313" key="2">
    <source>
        <dbReference type="EMBL" id="TQF08616.1"/>
    </source>
</evidence>
<gene>
    <name evidence="2" type="ORF">FJV41_48975</name>
</gene>
<dbReference type="EMBL" id="VIFM01000513">
    <property type="protein sequence ID" value="TQF08616.1"/>
    <property type="molecule type" value="Genomic_DNA"/>
</dbReference>
<dbReference type="OrthoDB" id="9802846at2"/>
<comment type="caution">
    <text evidence="2">The sequence shown here is derived from an EMBL/GenBank/DDBJ whole genome shotgun (WGS) entry which is preliminary data.</text>
</comment>
<dbReference type="AlphaFoldDB" id="A0A540WHW9"/>
<dbReference type="RefSeq" id="WP_141649480.1">
    <property type="nucleotide sequence ID" value="NZ_VIFM01000513.1"/>
</dbReference>
<keyword evidence="3" id="KW-1185">Reference proteome</keyword>
<dbReference type="Pfam" id="PF04965">
    <property type="entry name" value="GPW_gp25"/>
    <property type="match status" value="1"/>
</dbReference>
<name>A0A540WHW9_9BACT</name>
<evidence type="ECO:0000259" key="1">
    <source>
        <dbReference type="Pfam" id="PF04965"/>
    </source>
</evidence>